<dbReference type="SUPFAM" id="SSF53448">
    <property type="entry name" value="Nucleotide-diphospho-sugar transferases"/>
    <property type="match status" value="1"/>
</dbReference>
<dbReference type="InterPro" id="IPR002495">
    <property type="entry name" value="Glyco_trans_8"/>
</dbReference>
<dbReference type="Pfam" id="PF01501">
    <property type="entry name" value="Glyco_transf_8"/>
    <property type="match status" value="1"/>
</dbReference>
<proteinExistence type="predicted"/>
<dbReference type="Gene3D" id="3.90.550.10">
    <property type="entry name" value="Spore Coat Polysaccharide Biosynthesis Protein SpsA, Chain A"/>
    <property type="match status" value="1"/>
</dbReference>
<dbReference type="AlphaFoldDB" id="A0A6L5H194"/>
<dbReference type="CDD" id="cd04194">
    <property type="entry name" value="GT8_A4GalT_like"/>
    <property type="match status" value="1"/>
</dbReference>
<keyword evidence="1" id="KW-0808">Transferase</keyword>
<dbReference type="PANTHER" id="PTHR11183">
    <property type="entry name" value="GLYCOGENIN SUBFAMILY MEMBER"/>
    <property type="match status" value="1"/>
</dbReference>
<comment type="caution">
    <text evidence="1">The sequence shown here is derived from an EMBL/GenBank/DDBJ whole genome shotgun (WGS) entry which is preliminary data.</text>
</comment>
<evidence type="ECO:0000313" key="2">
    <source>
        <dbReference type="Proteomes" id="UP000477834"/>
    </source>
</evidence>
<dbReference type="InterPro" id="IPR050587">
    <property type="entry name" value="GNT1/Glycosyltrans_8"/>
</dbReference>
<name>A0A6L5H194_STRMT</name>
<dbReference type="GO" id="GO:0016757">
    <property type="term" value="F:glycosyltransferase activity"/>
    <property type="evidence" value="ECO:0007669"/>
    <property type="project" value="InterPro"/>
</dbReference>
<dbReference type="RefSeq" id="WP_153192325.1">
    <property type="nucleotide sequence ID" value="NZ_WIIS01000001.1"/>
</dbReference>
<protein>
    <submittedName>
        <fullName evidence="1">Glycosyl transferase family 8</fullName>
    </submittedName>
</protein>
<accession>A0A6L5H194</accession>
<dbReference type="InterPro" id="IPR029044">
    <property type="entry name" value="Nucleotide-diphossugar_trans"/>
</dbReference>
<gene>
    <name evidence="1" type="ORF">GEZ69_01060</name>
</gene>
<evidence type="ECO:0000313" key="1">
    <source>
        <dbReference type="EMBL" id="MQQ63051.1"/>
    </source>
</evidence>
<reference evidence="1 2" key="1">
    <citation type="submission" date="2019-10" db="EMBL/GenBank/DDBJ databases">
        <title>Streptococcus mitis of the oral and urogenital tracts.</title>
        <authorList>
            <person name="Price T."/>
            <person name="Mores C.R."/>
            <person name="Putonti C."/>
            <person name="Wolfe A.J."/>
        </authorList>
    </citation>
    <scope>NUCLEOTIDE SEQUENCE [LARGE SCALE GENOMIC DNA]</scope>
    <source>
        <strain evidence="1 2">SM05</strain>
    </source>
</reference>
<dbReference type="Proteomes" id="UP000477834">
    <property type="component" value="Unassembled WGS sequence"/>
</dbReference>
<dbReference type="EMBL" id="WIKE01000001">
    <property type="protein sequence ID" value="MQQ63051.1"/>
    <property type="molecule type" value="Genomic_DNA"/>
</dbReference>
<organism evidence="1 2">
    <name type="scientific">Streptococcus mitis</name>
    <dbReference type="NCBI Taxonomy" id="28037"/>
    <lineage>
        <taxon>Bacteria</taxon>
        <taxon>Bacillati</taxon>
        <taxon>Bacillota</taxon>
        <taxon>Bacilli</taxon>
        <taxon>Lactobacillales</taxon>
        <taxon>Streptococcaceae</taxon>
        <taxon>Streptococcus</taxon>
        <taxon>Streptococcus mitis group</taxon>
    </lineage>
</organism>
<sequence>MDTKKAIVLGADNNYRDKLETTIKSICYHNKDLKFYIFNEDIPKEWFCLMEKKLGKINCEILNIRIDAEKVKHFSTPNKHIRYMTYFRYFIPEIVEESRALYLDCDMIVHKPLDMLFEMSFDENYILAVRDSWDVNSFNAGMMVVNVDKWVSENICQQLLDLTHEKHQEVYGDQGGLNLLFKDKWKELTPYFDFMVGLDAEIFYEKRPDWFLQKWDVSYEPAIIHFEGMHKPWNHSIKTRYRELWWFYNGLDWQTILLEKDIKPTSFSDIAIVSLFHTAIFTDTQELEHIEYLVEKLPNVHFHIFAHSYFGSRVFNLEVFKNVSLYPNYTSYQSQEILSKLDFYLDINHYQEIDNILSVVEQLSNPIFAFENTSHDANNRSHIFSSAEPEKMVESIRQFLGESVCG</sequence>